<dbReference type="PATRIC" id="fig|338187.25.peg.728"/>
<sequence>MLGILALLATLIAKKKEINEFYYKEIAKLNAERKSKLAALK</sequence>
<protein>
    <submittedName>
        <fullName evidence="1">Uncharacterized protein</fullName>
    </submittedName>
</protein>
<dbReference type="KEGG" id="vha:VIBHAR_01953"/>
<proteinExistence type="predicted"/>
<evidence type="ECO:0000313" key="2">
    <source>
        <dbReference type="Proteomes" id="UP000008152"/>
    </source>
</evidence>
<organism evidence="1 2">
    <name type="scientific">Vibrio campbellii (strain ATCC BAA-1116)</name>
    <dbReference type="NCBI Taxonomy" id="2902295"/>
    <lineage>
        <taxon>Bacteria</taxon>
        <taxon>Pseudomonadati</taxon>
        <taxon>Pseudomonadota</taxon>
        <taxon>Gammaproteobacteria</taxon>
        <taxon>Vibrionales</taxon>
        <taxon>Vibrionaceae</taxon>
        <taxon>Vibrio</taxon>
    </lineage>
</organism>
<accession>A7MYM4</accession>
<dbReference type="EMBL" id="CP000789">
    <property type="protein sequence ID" value="ABU70918.1"/>
    <property type="molecule type" value="Genomic_DNA"/>
</dbReference>
<gene>
    <name evidence="1" type="ordered locus">VIBHAR_01953</name>
</gene>
<reference evidence="1 2" key="1">
    <citation type="submission" date="2007-08" db="EMBL/GenBank/DDBJ databases">
        <authorList>
            <consortium name="The Vibrio harveyi Genome Sequencing Project"/>
            <person name="Bassler B."/>
            <person name="Clifton S.W."/>
            <person name="Fulton L."/>
            <person name="Delehaunty K."/>
            <person name="Fronick C."/>
            <person name="Harrison M."/>
            <person name="Markivic C."/>
            <person name="Fulton R."/>
            <person name="Tin-Wollam A.-M."/>
            <person name="Shah N."/>
            <person name="Pepin K."/>
            <person name="Nash W."/>
            <person name="Thiruvilangam P."/>
            <person name="Bhonagiri V."/>
            <person name="Waters C."/>
            <person name="Tu K.C."/>
            <person name="Irgon J."/>
            <person name="Wilson R.K."/>
        </authorList>
    </citation>
    <scope>NUCLEOTIDE SEQUENCE [LARGE SCALE GENOMIC DNA]</scope>
    <source>
        <strain evidence="2">ATCC BAA-1116 / BB120</strain>
    </source>
</reference>
<evidence type="ECO:0000313" key="1">
    <source>
        <dbReference type="EMBL" id="ABU70918.1"/>
    </source>
</evidence>
<dbReference type="AlphaFoldDB" id="A7MYM4"/>
<name>A7MYM4_VIBC1</name>
<dbReference type="Proteomes" id="UP000008152">
    <property type="component" value="Chromosome I"/>
</dbReference>